<keyword evidence="2" id="KW-1185">Reference proteome</keyword>
<protein>
    <submittedName>
        <fullName evidence="1">Uncharacterized protein</fullName>
    </submittedName>
</protein>
<accession>A0A7R9LDW7</accession>
<organism evidence="1">
    <name type="scientific">Medioppia subpectinata</name>
    <dbReference type="NCBI Taxonomy" id="1979941"/>
    <lineage>
        <taxon>Eukaryota</taxon>
        <taxon>Metazoa</taxon>
        <taxon>Ecdysozoa</taxon>
        <taxon>Arthropoda</taxon>
        <taxon>Chelicerata</taxon>
        <taxon>Arachnida</taxon>
        <taxon>Acari</taxon>
        <taxon>Acariformes</taxon>
        <taxon>Sarcoptiformes</taxon>
        <taxon>Oribatida</taxon>
        <taxon>Brachypylina</taxon>
        <taxon>Oppioidea</taxon>
        <taxon>Oppiidae</taxon>
        <taxon>Medioppia</taxon>
    </lineage>
</organism>
<proteinExistence type="predicted"/>
<dbReference type="EMBL" id="CAJPIZ010022603">
    <property type="protein sequence ID" value="CAG2117980.1"/>
    <property type="molecule type" value="Genomic_DNA"/>
</dbReference>
<gene>
    <name evidence="1" type="ORF">OSB1V03_LOCUS17932</name>
</gene>
<reference evidence="1" key="1">
    <citation type="submission" date="2020-11" db="EMBL/GenBank/DDBJ databases">
        <authorList>
            <person name="Tran Van P."/>
        </authorList>
    </citation>
    <scope>NUCLEOTIDE SEQUENCE</scope>
</reference>
<dbReference type="Proteomes" id="UP000759131">
    <property type="component" value="Unassembled WGS sequence"/>
</dbReference>
<sequence>MNSRPAVRLLSSGGLNVALAVKDPLVRTDMSAIATAKVTGFEVVTVTVVVSDANAMAKHQI</sequence>
<name>A0A7R9LDW7_9ACAR</name>
<dbReference type="EMBL" id="OC877178">
    <property type="protein sequence ID" value="CAD7639831.1"/>
    <property type="molecule type" value="Genomic_DNA"/>
</dbReference>
<evidence type="ECO:0000313" key="2">
    <source>
        <dbReference type="Proteomes" id="UP000759131"/>
    </source>
</evidence>
<dbReference type="AlphaFoldDB" id="A0A7R9LDW7"/>
<evidence type="ECO:0000313" key="1">
    <source>
        <dbReference type="EMBL" id="CAD7639831.1"/>
    </source>
</evidence>